<proteinExistence type="predicted"/>
<reference evidence="1" key="1">
    <citation type="submission" date="2025-02" db="EMBL/GenBank/DDBJ databases">
        <authorList>
            <consortium name="NCBI Genome Project"/>
        </authorList>
    </citation>
    <scope>NUCLEOTIDE SEQUENCE</scope>
</reference>
<reference evidence="1" key="2">
    <citation type="submission" date="2025-08" db="UniProtKB">
        <authorList>
            <consortium name="RefSeq"/>
        </authorList>
    </citation>
    <scope>IDENTIFICATION</scope>
</reference>
<dbReference type="KEGG" id="ang:An07g05590"/>
<dbReference type="RefSeq" id="XP_059600959.1">
    <property type="nucleotide sequence ID" value="XM_059748483.1"/>
</dbReference>
<sequence length="30" mass="3239">MLHQIHMTFTSSNATPAGSAFVAAMLARLY</sequence>
<gene>
    <name evidence="1" type="ORF">An07g05590</name>
</gene>
<evidence type="ECO:0000313" key="1">
    <source>
        <dbReference type="RefSeq" id="XP_059600959.1"/>
    </source>
</evidence>
<dbReference type="VEuPathDB" id="FungiDB:An07g05590"/>
<dbReference type="GeneID" id="84591411"/>
<dbReference type="AlphaFoldDB" id="A0AAJ8BPP1"/>
<accession>A0AAJ8BPP1</accession>
<name>A0AAJ8BPP1_ASPNG</name>
<protein>
    <submittedName>
        <fullName evidence="1">Uncharacterized protein</fullName>
    </submittedName>
</protein>
<organism evidence="1">
    <name type="scientific">Aspergillus niger</name>
    <dbReference type="NCBI Taxonomy" id="5061"/>
    <lineage>
        <taxon>Eukaryota</taxon>
        <taxon>Fungi</taxon>
        <taxon>Dikarya</taxon>
        <taxon>Ascomycota</taxon>
        <taxon>Pezizomycotina</taxon>
        <taxon>Eurotiomycetes</taxon>
        <taxon>Eurotiomycetidae</taxon>
        <taxon>Eurotiales</taxon>
        <taxon>Aspergillaceae</taxon>
        <taxon>Aspergillus</taxon>
        <taxon>Aspergillus subgen. Circumdati</taxon>
    </lineage>
</organism>